<dbReference type="Gene3D" id="2.40.10.10">
    <property type="entry name" value="Trypsin-like serine proteases"/>
    <property type="match status" value="1"/>
</dbReference>
<reference evidence="3 4" key="1">
    <citation type="journal article" date="2016" name="Nat. Commun.">
        <title>Extremotolerant tardigrade genome and improved radiotolerance of human cultured cells by tardigrade-unique protein.</title>
        <authorList>
            <person name="Hashimoto T."/>
            <person name="Horikawa D.D."/>
            <person name="Saito Y."/>
            <person name="Kuwahara H."/>
            <person name="Kozuka-Hata H."/>
            <person name="Shin-I T."/>
            <person name="Minakuchi Y."/>
            <person name="Ohishi K."/>
            <person name="Motoyama A."/>
            <person name="Aizu T."/>
            <person name="Enomoto A."/>
            <person name="Kondo K."/>
            <person name="Tanaka S."/>
            <person name="Hara Y."/>
            <person name="Koshikawa S."/>
            <person name="Sagara H."/>
            <person name="Miura T."/>
            <person name="Yokobori S."/>
            <person name="Miyagawa K."/>
            <person name="Suzuki Y."/>
            <person name="Kubo T."/>
            <person name="Oyama M."/>
            <person name="Kohara Y."/>
            <person name="Fujiyama A."/>
            <person name="Arakawa K."/>
            <person name="Katayama T."/>
            <person name="Toyoda A."/>
            <person name="Kunieda T."/>
        </authorList>
    </citation>
    <scope>NUCLEOTIDE SEQUENCE [LARGE SCALE GENOMIC DNA]</scope>
    <source>
        <strain evidence="3 4">YOKOZUNA-1</strain>
    </source>
</reference>
<organism evidence="3 4">
    <name type="scientific">Ramazzottius varieornatus</name>
    <name type="common">Water bear</name>
    <name type="synonym">Tardigrade</name>
    <dbReference type="NCBI Taxonomy" id="947166"/>
    <lineage>
        <taxon>Eukaryota</taxon>
        <taxon>Metazoa</taxon>
        <taxon>Ecdysozoa</taxon>
        <taxon>Tardigrada</taxon>
        <taxon>Eutardigrada</taxon>
        <taxon>Parachela</taxon>
        <taxon>Hypsibioidea</taxon>
        <taxon>Ramazzottiidae</taxon>
        <taxon>Ramazzottius</taxon>
    </lineage>
</organism>
<dbReference type="Pfam" id="PF00089">
    <property type="entry name" value="Trypsin"/>
    <property type="match status" value="1"/>
</dbReference>
<keyword evidence="4" id="KW-1185">Reference proteome</keyword>
<feature type="region of interest" description="Disordered" evidence="1">
    <location>
        <begin position="220"/>
        <end position="247"/>
    </location>
</feature>
<evidence type="ECO:0000259" key="2">
    <source>
        <dbReference type="Pfam" id="PF00089"/>
    </source>
</evidence>
<accession>A0A1D1UNY9</accession>
<sequence length="332" mass="36814">MAPSAELSRHTADRAYVWTTYVRLVGPRPLVYSQTVAPICLPQLPEPPVGTSCYSTGWGLLQDPTGPTDFTDTTSEVLQEVDEKIQSTNVCTNPRYAAHLGFNLDVMSPDTICTLQHLKGTACGGTPSFYARVRRGLPFIASTLYQEKYDGWLLNRTVRVFSRGAKYDPSDFNVSVPSRNPWVDIRYEEEPDNRPNGWIEESLCKPASSTSTPGLSSYVAFSMNPPADDGERSPRPEASAASVSGMRKGSSPISIIVTCRACFPIVRQTLAESSKKVFDTDVNRRVLHAVWMMVFIQPAKPKQLGSPQSTVRTIHKYVFRKRTRDIDDGITA</sequence>
<gene>
    <name evidence="3" type="primary">RvY_01919-1</name>
    <name evidence="3" type="synonym">RvY_01919.1</name>
    <name evidence="3" type="ORF">RvY_01919</name>
</gene>
<dbReference type="GO" id="GO:0004252">
    <property type="term" value="F:serine-type endopeptidase activity"/>
    <property type="evidence" value="ECO:0007669"/>
    <property type="project" value="InterPro"/>
</dbReference>
<evidence type="ECO:0000313" key="3">
    <source>
        <dbReference type="EMBL" id="GAU89362.1"/>
    </source>
</evidence>
<dbReference type="Proteomes" id="UP000186922">
    <property type="component" value="Unassembled WGS sequence"/>
</dbReference>
<dbReference type="InterPro" id="IPR043504">
    <property type="entry name" value="Peptidase_S1_PA_chymotrypsin"/>
</dbReference>
<dbReference type="EMBL" id="BDGG01000001">
    <property type="protein sequence ID" value="GAU89362.1"/>
    <property type="molecule type" value="Genomic_DNA"/>
</dbReference>
<name>A0A1D1UNY9_RAMVA</name>
<comment type="caution">
    <text evidence="3">The sequence shown here is derived from an EMBL/GenBank/DDBJ whole genome shotgun (WGS) entry which is preliminary data.</text>
</comment>
<dbReference type="InterPro" id="IPR009003">
    <property type="entry name" value="Peptidase_S1_PA"/>
</dbReference>
<dbReference type="InterPro" id="IPR001254">
    <property type="entry name" value="Trypsin_dom"/>
</dbReference>
<evidence type="ECO:0000256" key="1">
    <source>
        <dbReference type="SAM" id="MobiDB-lite"/>
    </source>
</evidence>
<dbReference type="SUPFAM" id="SSF50494">
    <property type="entry name" value="Trypsin-like serine proteases"/>
    <property type="match status" value="1"/>
</dbReference>
<feature type="domain" description="Peptidase S1" evidence="2">
    <location>
        <begin position="29"/>
        <end position="117"/>
    </location>
</feature>
<protein>
    <recommendedName>
        <fullName evidence="2">Peptidase S1 domain-containing protein</fullName>
    </recommendedName>
</protein>
<evidence type="ECO:0000313" key="4">
    <source>
        <dbReference type="Proteomes" id="UP000186922"/>
    </source>
</evidence>
<dbReference type="GO" id="GO:0006508">
    <property type="term" value="P:proteolysis"/>
    <property type="evidence" value="ECO:0007669"/>
    <property type="project" value="InterPro"/>
</dbReference>
<proteinExistence type="predicted"/>
<dbReference type="AlphaFoldDB" id="A0A1D1UNY9"/>